<reference evidence="5" key="1">
    <citation type="journal article" date="2023" name="Insect Mol. Biol.">
        <title>Genome sequencing provides insights into the evolution of gene families encoding plant cell wall-degrading enzymes in longhorned beetles.</title>
        <authorList>
            <person name="Shin N.R."/>
            <person name="Okamura Y."/>
            <person name="Kirsch R."/>
            <person name="Pauchet Y."/>
        </authorList>
    </citation>
    <scope>NUCLEOTIDE SEQUENCE</scope>
    <source>
        <strain evidence="5">AMC_N1</strain>
    </source>
</reference>
<keyword evidence="6" id="KW-1185">Reference proteome</keyword>
<feature type="compositionally biased region" description="Polar residues" evidence="3">
    <location>
        <begin position="210"/>
        <end position="254"/>
    </location>
</feature>
<keyword evidence="1" id="KW-0677">Repeat</keyword>
<evidence type="ECO:0000313" key="6">
    <source>
        <dbReference type="Proteomes" id="UP001162162"/>
    </source>
</evidence>
<feature type="compositionally biased region" description="Polar residues" evidence="3">
    <location>
        <begin position="454"/>
        <end position="472"/>
    </location>
</feature>
<evidence type="ECO:0000256" key="3">
    <source>
        <dbReference type="SAM" id="MobiDB-lite"/>
    </source>
</evidence>
<dbReference type="GO" id="GO:0046982">
    <property type="term" value="F:protein heterodimerization activity"/>
    <property type="evidence" value="ECO:0007669"/>
    <property type="project" value="InterPro"/>
</dbReference>
<feature type="region of interest" description="Disordered" evidence="3">
    <location>
        <begin position="438"/>
        <end position="511"/>
    </location>
</feature>
<dbReference type="Proteomes" id="UP001162162">
    <property type="component" value="Unassembled WGS sequence"/>
</dbReference>
<accession>A0AAV8Y551</accession>
<evidence type="ECO:0000259" key="4">
    <source>
        <dbReference type="Pfam" id="PF26281"/>
    </source>
</evidence>
<name>A0AAV8Y551_9CUCU</name>
<feature type="region of interest" description="Disordered" evidence="3">
    <location>
        <begin position="210"/>
        <end position="259"/>
    </location>
</feature>
<dbReference type="PANTHER" id="PTHR46071">
    <property type="entry name" value="ANKYRIN REPEAT AND BTB/POZ DOMAIN-CONTAINING"/>
    <property type="match status" value="1"/>
</dbReference>
<sequence>MFFNFDLVHRWITAEGGFMLFGSLRFWPGTSKMACGKNCSCVLCLQLDGCESKLKTLDRNDNFILAKPKDVEKKTFTFFGMETNAVDSFEKFSTLDKSESRNVQDSECLNENKHKSVIYVNDNDSGTDNAENGSNIKISEQIDDYMSVHSVENSNVINVIFKNTFSYASQIINEVHMCGYEYYSDESDDFPLGMEADMFRQYIENRLSSNSRSEPTYLENNENSTCNKESSRVNTPANINSGKPAFSPSNAENHGTNDRMVSPKRKVEHFQHLYVANNVKTSTFNEQIEKNNLSTTKNNLNNSHDYSKYNCSHSSINMVPERDTGPKISSGSINAVGNLRIPQNQSGAKYNGEYTNNEEHRLVSSRQHHHVSVQELRMQGAIAPIAPIAPPPWIPPRSYSVVTFNEESNGDLVIVLAILAIVAYRSIDLEYRGGEARVQHCGNSSSDDNRSSGHASMSDTGNSSPRGHSTSGADRLTAGVMQKPLRNRSSSQHNRSRHRATPARVNEVTLLSHSKRGQLHVPWTGSGGLEDIKLALQQLTMRSHTSTSTYSSVSAGSESSEPAMRRLMRHSSLETINTNITNADEFVWVDSHNRLVELQHLPWTNHCILRVLQSGRCRDHMSRVSVETIPRLSYLLQRALVRIGRETQRLSSTLGICTKHDVTVSFRIVLCPPLADSCIKACLRAAAMLAMSRDCTLKQSKSSRAGLQLHIGRFHRWMSDVNLARFIHEYAAVYLCAGLENLLEEILLQCLPSDSDVNLTATLLEHAIANNGDLWGLLQPYAHLNAGRIASGALSLPRWASVSSLGSSRDSGRSSGPPEPSLMTTCVGSLSELQELISRMQPRIPLCPKAVRALFYFMRCSQLEHGEQNGGNVVQFKYL</sequence>
<gene>
    <name evidence="5" type="ORF">NQ318_009197</name>
</gene>
<dbReference type="Gene3D" id="1.10.20.10">
    <property type="entry name" value="Histone, subunit A"/>
    <property type="match status" value="1"/>
</dbReference>
<dbReference type="Pfam" id="PF26281">
    <property type="entry name" value="Histone_ABTB"/>
    <property type="match status" value="1"/>
</dbReference>
<dbReference type="PANTHER" id="PTHR46071:SF2">
    <property type="entry name" value="ANKYRIN REPEAT AND BTB_POZ DOMAIN-CONTAINING PROTEIN 2-LIKE PROTEIN"/>
    <property type="match status" value="1"/>
</dbReference>
<dbReference type="AlphaFoldDB" id="A0AAV8Y551"/>
<organism evidence="5 6">
    <name type="scientific">Aromia moschata</name>
    <dbReference type="NCBI Taxonomy" id="1265417"/>
    <lineage>
        <taxon>Eukaryota</taxon>
        <taxon>Metazoa</taxon>
        <taxon>Ecdysozoa</taxon>
        <taxon>Arthropoda</taxon>
        <taxon>Hexapoda</taxon>
        <taxon>Insecta</taxon>
        <taxon>Pterygota</taxon>
        <taxon>Neoptera</taxon>
        <taxon>Endopterygota</taxon>
        <taxon>Coleoptera</taxon>
        <taxon>Polyphaga</taxon>
        <taxon>Cucujiformia</taxon>
        <taxon>Chrysomeloidea</taxon>
        <taxon>Cerambycidae</taxon>
        <taxon>Cerambycinae</taxon>
        <taxon>Callichromatini</taxon>
        <taxon>Aromia</taxon>
    </lineage>
</organism>
<proteinExistence type="predicted"/>
<dbReference type="InterPro" id="IPR052089">
    <property type="entry name" value="Ankyrin-BTB/POZ_domain"/>
</dbReference>
<evidence type="ECO:0000256" key="2">
    <source>
        <dbReference type="ARBA" id="ARBA00023043"/>
    </source>
</evidence>
<feature type="domain" description="ABTB2/3 histone-like" evidence="4">
    <location>
        <begin position="602"/>
        <end position="737"/>
    </location>
</feature>
<dbReference type="InterPro" id="IPR059008">
    <property type="entry name" value="ABTB2/3_histone"/>
</dbReference>
<keyword evidence="2" id="KW-0040">ANK repeat</keyword>
<evidence type="ECO:0000256" key="1">
    <source>
        <dbReference type="ARBA" id="ARBA00022737"/>
    </source>
</evidence>
<dbReference type="EMBL" id="JAPWTK010000198">
    <property type="protein sequence ID" value="KAJ8946071.1"/>
    <property type="molecule type" value="Genomic_DNA"/>
</dbReference>
<dbReference type="SUPFAM" id="SSF47113">
    <property type="entry name" value="Histone-fold"/>
    <property type="match status" value="1"/>
</dbReference>
<protein>
    <recommendedName>
        <fullName evidence="4">ABTB2/3 histone-like domain-containing protein</fullName>
    </recommendedName>
</protein>
<evidence type="ECO:0000313" key="5">
    <source>
        <dbReference type="EMBL" id="KAJ8946071.1"/>
    </source>
</evidence>
<comment type="caution">
    <text evidence="5">The sequence shown here is derived from an EMBL/GenBank/DDBJ whole genome shotgun (WGS) entry which is preliminary data.</text>
</comment>
<dbReference type="InterPro" id="IPR009072">
    <property type="entry name" value="Histone-fold"/>
</dbReference>